<keyword evidence="11" id="KW-1185">Reference proteome</keyword>
<reference evidence="10 11" key="2">
    <citation type="submission" date="2018-11" db="EMBL/GenBank/DDBJ databases">
        <authorList>
            <consortium name="Pathogen Informatics"/>
        </authorList>
    </citation>
    <scope>NUCLEOTIDE SEQUENCE [LARGE SCALE GENOMIC DNA]</scope>
</reference>
<comment type="subcellular location">
    <subcellularLocation>
        <location evidence="2">Mitochondrion</location>
    </subcellularLocation>
</comment>
<dbReference type="InterPro" id="IPR009100">
    <property type="entry name" value="AcylCoA_DH/oxidase_NM_dom_sf"/>
</dbReference>
<keyword evidence="6" id="KW-0560">Oxidoreductase</keyword>
<keyword evidence="7" id="KW-0496">Mitochondrion</keyword>
<dbReference type="PANTHER" id="PTHR43884:SF9">
    <property type="entry name" value="COMPLEX I ASSEMBLY FACTOR ACAD9, MITOCHONDRIAL"/>
    <property type="match status" value="1"/>
</dbReference>
<dbReference type="InterPro" id="IPR013786">
    <property type="entry name" value="AcylCoA_DH/ox_N"/>
</dbReference>
<dbReference type="Pfam" id="PF02771">
    <property type="entry name" value="Acyl-CoA_dh_N"/>
    <property type="match status" value="1"/>
</dbReference>
<dbReference type="Proteomes" id="UP000271162">
    <property type="component" value="Unassembled WGS sequence"/>
</dbReference>
<name>A0A0N4YEX8_NIPBR</name>
<evidence type="ECO:0000256" key="1">
    <source>
        <dbReference type="ARBA" id="ARBA00001974"/>
    </source>
</evidence>
<gene>
    <name evidence="10" type="ORF">NBR_LOCUS15283</name>
</gene>
<dbReference type="Pfam" id="PF21343">
    <property type="entry name" value="ACAD9-ACADV_C"/>
    <property type="match status" value="1"/>
</dbReference>
<evidence type="ECO:0000313" key="12">
    <source>
        <dbReference type="WBParaSite" id="NBR_0001528201-mRNA-1"/>
    </source>
</evidence>
<evidence type="ECO:0000259" key="9">
    <source>
        <dbReference type="Pfam" id="PF21343"/>
    </source>
</evidence>
<evidence type="ECO:0000256" key="4">
    <source>
        <dbReference type="ARBA" id="ARBA00022827"/>
    </source>
</evidence>
<dbReference type="Gene3D" id="1.10.540.10">
    <property type="entry name" value="Acyl-CoA dehydrogenase/oxidase, N-terminal domain"/>
    <property type="match status" value="1"/>
</dbReference>
<evidence type="ECO:0000256" key="7">
    <source>
        <dbReference type="ARBA" id="ARBA00023128"/>
    </source>
</evidence>
<dbReference type="SUPFAM" id="SSF56645">
    <property type="entry name" value="Acyl-CoA dehydrogenase NM domain-like"/>
    <property type="match status" value="1"/>
</dbReference>
<dbReference type="InterPro" id="IPR037069">
    <property type="entry name" value="AcylCoA_DH/ox_N_sf"/>
</dbReference>
<dbReference type="GO" id="GO:0003995">
    <property type="term" value="F:acyl-CoA dehydrogenase activity"/>
    <property type="evidence" value="ECO:0007669"/>
    <property type="project" value="TreeGrafter"/>
</dbReference>
<dbReference type="InterPro" id="IPR046373">
    <property type="entry name" value="Acyl-CoA_Oxase/DH_mid-dom_sf"/>
</dbReference>
<dbReference type="PANTHER" id="PTHR43884">
    <property type="entry name" value="ACYL-COA DEHYDROGENASE"/>
    <property type="match status" value="1"/>
</dbReference>
<dbReference type="Gene3D" id="2.40.110.10">
    <property type="entry name" value="Butyryl-CoA Dehydrogenase, subunit A, domain 2"/>
    <property type="match status" value="1"/>
</dbReference>
<evidence type="ECO:0000313" key="11">
    <source>
        <dbReference type="Proteomes" id="UP000271162"/>
    </source>
</evidence>
<sequence>MRPVLLKCTGRRSLLRCGIRFCSSKEAIAPTASKLQIRNITPSEVPVEQISLSRGLVMNKFEKVDDVKSIQGFTDVLKKSLALTVDHDEIEKNGSLTDSVKGSLNDNAVFAALSPSTFGGLGLGFKDRVKIFEDLSVNWNIYANVEAVNSLVNTLLLFSSDEMKEKYFPLINSGKCRPIIAIGDETCTSSNCEVIGGNRTTSIVKVDNLRCMGMHNANLVVLFATSAHHESKEKHFSCYLIDRSELSDVDKWEFKREDTSGLKAFDVGILNLSATLNPDHMIGNIGQGEEIRDEIASSSSLTQAAAAVGYGKRLLKDLAVLCNRTPNARKVNAMLSDDSGIQYSATEFALKVYVLESVSYYLAGLLDENLPVVLDIENTLIRKLTRDLLRSSISASIDIAGLRAIDPAFHLEKNIRDVATLLSLVSYDFANAAFTQGLVKFAEIAESRGVRRRKITNSIRRLFGHGKVEDDLRTPKLTHYIAEHAHPSLKLACQDLEFSISRVNAVISKLIAESGKNVQHDFATLDRLVTVIQNHLAMVAVISRSSRSYSIGLRNSDIEIAWATFICSRASRENWFLLEALNDYFGLLRLNPSLLNVGRAVFDMGGYQIESPIERNW</sequence>
<keyword evidence="4" id="KW-0274">FAD</keyword>
<reference evidence="12" key="1">
    <citation type="submission" date="2017-02" db="UniProtKB">
        <authorList>
            <consortium name="WormBaseParasite"/>
        </authorList>
    </citation>
    <scope>IDENTIFICATION</scope>
</reference>
<dbReference type="EMBL" id="UYSL01021670">
    <property type="protein sequence ID" value="VDL78877.1"/>
    <property type="molecule type" value="Genomic_DNA"/>
</dbReference>
<dbReference type="AlphaFoldDB" id="A0A0N4YEX8"/>
<protein>
    <submittedName>
        <fullName evidence="12">Acyl-CoA dehydrogenase family member 9, mitochondrial (inferred by orthology to a human protein)</fullName>
    </submittedName>
</protein>
<feature type="domain" description="Acyl-CoA dehydrogenase/oxidase N-terminal" evidence="8">
    <location>
        <begin position="87"/>
        <end position="174"/>
    </location>
</feature>
<organism evidence="12">
    <name type="scientific">Nippostrongylus brasiliensis</name>
    <name type="common">Rat hookworm</name>
    <dbReference type="NCBI Taxonomy" id="27835"/>
    <lineage>
        <taxon>Eukaryota</taxon>
        <taxon>Metazoa</taxon>
        <taxon>Ecdysozoa</taxon>
        <taxon>Nematoda</taxon>
        <taxon>Chromadorea</taxon>
        <taxon>Rhabditida</taxon>
        <taxon>Rhabditina</taxon>
        <taxon>Rhabditomorpha</taxon>
        <taxon>Strongyloidea</taxon>
        <taxon>Heligmosomidae</taxon>
        <taxon>Nippostrongylus</taxon>
    </lineage>
</organism>
<proteinExistence type="predicted"/>
<accession>A0A0N4YEX8</accession>
<evidence type="ECO:0000256" key="2">
    <source>
        <dbReference type="ARBA" id="ARBA00004173"/>
    </source>
</evidence>
<feature type="domain" description="ACAD9/ACADV-like C-terminal" evidence="9">
    <location>
        <begin position="487"/>
        <end position="582"/>
    </location>
</feature>
<dbReference type="STRING" id="27835.A0A0N4YEX8"/>
<evidence type="ECO:0000313" key="10">
    <source>
        <dbReference type="EMBL" id="VDL78877.1"/>
    </source>
</evidence>
<dbReference type="OMA" id="IYAMWAS"/>
<comment type="cofactor">
    <cofactor evidence="1">
        <name>FAD</name>
        <dbReference type="ChEBI" id="CHEBI:57692"/>
    </cofactor>
</comment>
<evidence type="ECO:0000259" key="8">
    <source>
        <dbReference type="Pfam" id="PF02771"/>
    </source>
</evidence>
<dbReference type="InterPro" id="IPR049448">
    <property type="entry name" value="ACAD9/ACADV-like_C"/>
</dbReference>
<evidence type="ECO:0000256" key="6">
    <source>
        <dbReference type="ARBA" id="ARBA00023002"/>
    </source>
</evidence>
<keyword evidence="3" id="KW-0285">Flavoprotein</keyword>
<evidence type="ECO:0000256" key="3">
    <source>
        <dbReference type="ARBA" id="ARBA00022630"/>
    </source>
</evidence>
<dbReference type="Gene3D" id="1.20.140.10">
    <property type="entry name" value="Butyryl-CoA Dehydrogenase, subunit A, domain 3"/>
    <property type="match status" value="2"/>
</dbReference>
<dbReference type="GO" id="GO:0050660">
    <property type="term" value="F:flavin adenine dinucleotide binding"/>
    <property type="evidence" value="ECO:0007669"/>
    <property type="project" value="InterPro"/>
</dbReference>
<dbReference type="GO" id="GO:0005739">
    <property type="term" value="C:mitochondrion"/>
    <property type="evidence" value="ECO:0007669"/>
    <property type="project" value="UniProtKB-SubCell"/>
</dbReference>
<dbReference type="WBParaSite" id="NBR_0001528201-mRNA-1">
    <property type="protein sequence ID" value="NBR_0001528201-mRNA-1"/>
    <property type="gene ID" value="NBR_0001528201"/>
</dbReference>
<evidence type="ECO:0000256" key="5">
    <source>
        <dbReference type="ARBA" id="ARBA00022946"/>
    </source>
</evidence>
<keyword evidence="5" id="KW-0809">Transit peptide</keyword>